<feature type="binding site" description="axial binding residue" evidence="8">
    <location>
        <position position="442"/>
    </location>
    <ligand>
        <name>heme</name>
        <dbReference type="ChEBI" id="CHEBI:30413"/>
    </ligand>
    <ligandPart>
        <name>Fe</name>
        <dbReference type="ChEBI" id="CHEBI:18248"/>
    </ligandPart>
</feature>
<dbReference type="GO" id="GO:0005506">
    <property type="term" value="F:iron ion binding"/>
    <property type="evidence" value="ECO:0007669"/>
    <property type="project" value="InterPro"/>
</dbReference>
<dbReference type="InterPro" id="IPR036396">
    <property type="entry name" value="Cyt_P450_sf"/>
</dbReference>
<dbReference type="OrthoDB" id="3945418at2759"/>
<dbReference type="EMBL" id="WJQU01000002">
    <property type="protein sequence ID" value="KAJ6640669.1"/>
    <property type="molecule type" value="Genomic_DNA"/>
</dbReference>
<dbReference type="Gene3D" id="1.10.630.10">
    <property type="entry name" value="Cytochrome P450"/>
    <property type="match status" value="1"/>
</dbReference>
<evidence type="ECO:0000256" key="5">
    <source>
        <dbReference type="ARBA" id="ARBA00023002"/>
    </source>
</evidence>
<dbReference type="FunFam" id="1.10.630.10:FF:000006">
    <property type="entry name" value="Cytochrome P450 302a1, mitochondrial"/>
    <property type="match status" value="1"/>
</dbReference>
<keyword evidence="7 9" id="KW-0503">Monooxygenase</keyword>
<dbReference type="SUPFAM" id="SSF48264">
    <property type="entry name" value="Cytochrome P450"/>
    <property type="match status" value="1"/>
</dbReference>
<dbReference type="PRINTS" id="PR00385">
    <property type="entry name" value="P450"/>
</dbReference>
<evidence type="ECO:0000256" key="7">
    <source>
        <dbReference type="ARBA" id="ARBA00023033"/>
    </source>
</evidence>
<dbReference type="InterPro" id="IPR017972">
    <property type="entry name" value="Cyt_P450_CS"/>
</dbReference>
<feature type="non-terminal residue" evidence="10">
    <location>
        <position position="494"/>
    </location>
</feature>
<dbReference type="PRINTS" id="PR00463">
    <property type="entry name" value="EP450I"/>
</dbReference>
<sequence>GSKLVGVKPFEEIPGPQGLFGAGTLYKYLPIIGSYKWDELHRISKEKYLNWGPIVREKIVPDVTVVWLFDPNDISKVLNDYGTGVFPRRKSHLALEKYRKDRSQIYNSGGLLPTNGPEWWRLRSEFQKGLSSPNDVKSFLPAVNEITVEFLNNLEDTRTNEDIPDFLAILSRLNLELICRIVFDVRMNSFSKAELDSGSRSSKLIEAAEVTNSLTLSTDQGLQLWRYFETPKYRKLRKAQEFMESVALDFVKRKLNHFHDADPSKNNSESKCKSLLEEYLKNPKIDFADITGMAGDMLLAGVDTTTYTTCFLLYHLAKNPEVQKKLHEETCRILPNCSDKMNESLFNKATYAKAVLKESLRLNPISIGVGRKLNNDLVLSGYNVPQGTEVVTQNFVACRLPSNFVEPERFIPERWLKQTKHQYNTHINPYLVLPFGHGMRACIARRLAEQNILVLLIRLVRQFHIGWAGRSVMDIKTDLINKPDQPVKLMFERR</sequence>
<evidence type="ECO:0000256" key="4">
    <source>
        <dbReference type="ARBA" id="ARBA00022723"/>
    </source>
</evidence>
<evidence type="ECO:0000256" key="2">
    <source>
        <dbReference type="ARBA" id="ARBA00010617"/>
    </source>
</evidence>
<evidence type="ECO:0000313" key="10">
    <source>
        <dbReference type="EMBL" id="KAJ6640669.1"/>
    </source>
</evidence>
<protein>
    <submittedName>
        <fullName evidence="10">Cytochrome P450, mitochondrial</fullName>
    </submittedName>
</protein>
<keyword evidence="4 8" id="KW-0479">Metal-binding</keyword>
<dbReference type="GO" id="GO:0004497">
    <property type="term" value="F:monooxygenase activity"/>
    <property type="evidence" value="ECO:0007669"/>
    <property type="project" value="UniProtKB-KW"/>
</dbReference>
<gene>
    <name evidence="10" type="primary">dib</name>
    <name evidence="10" type="ORF">Bhyg_05600</name>
</gene>
<accession>A0A9Q0MZ62</accession>
<comment type="cofactor">
    <cofactor evidence="1 8">
        <name>heme</name>
        <dbReference type="ChEBI" id="CHEBI:30413"/>
    </cofactor>
</comment>
<keyword evidence="11" id="KW-1185">Reference proteome</keyword>
<comment type="caution">
    <text evidence="10">The sequence shown here is derived from an EMBL/GenBank/DDBJ whole genome shotgun (WGS) entry which is preliminary data.</text>
</comment>
<evidence type="ECO:0000256" key="6">
    <source>
        <dbReference type="ARBA" id="ARBA00023004"/>
    </source>
</evidence>
<evidence type="ECO:0000256" key="9">
    <source>
        <dbReference type="RuleBase" id="RU000461"/>
    </source>
</evidence>
<dbReference type="AlphaFoldDB" id="A0A9Q0MZ62"/>
<keyword evidence="5 9" id="KW-0560">Oxidoreductase</keyword>
<reference evidence="10" key="1">
    <citation type="submission" date="2022-07" db="EMBL/GenBank/DDBJ databases">
        <authorList>
            <person name="Trinca V."/>
            <person name="Uliana J.V.C."/>
            <person name="Torres T.T."/>
            <person name="Ward R.J."/>
            <person name="Monesi N."/>
        </authorList>
    </citation>
    <scope>NUCLEOTIDE SEQUENCE</scope>
    <source>
        <strain evidence="10">HSMRA1968</strain>
        <tissue evidence="10">Whole embryos</tissue>
    </source>
</reference>
<dbReference type="InterPro" id="IPR001128">
    <property type="entry name" value="Cyt_P450"/>
</dbReference>
<dbReference type="CDD" id="cd11054">
    <property type="entry name" value="CYP24A1-like"/>
    <property type="match status" value="1"/>
</dbReference>
<evidence type="ECO:0000256" key="1">
    <source>
        <dbReference type="ARBA" id="ARBA00001971"/>
    </source>
</evidence>
<evidence type="ECO:0000256" key="8">
    <source>
        <dbReference type="PIRSR" id="PIRSR602401-1"/>
    </source>
</evidence>
<proteinExistence type="inferred from homology"/>
<dbReference type="PANTHER" id="PTHR24279">
    <property type="entry name" value="CYTOCHROME P450"/>
    <property type="match status" value="1"/>
</dbReference>
<dbReference type="PROSITE" id="PS00086">
    <property type="entry name" value="CYTOCHROME_P450"/>
    <property type="match status" value="1"/>
</dbReference>
<dbReference type="Proteomes" id="UP001151699">
    <property type="component" value="Chromosome B"/>
</dbReference>
<name>A0A9Q0MZ62_9DIPT</name>
<dbReference type="InterPro" id="IPR002401">
    <property type="entry name" value="Cyt_P450_E_grp-I"/>
</dbReference>
<dbReference type="GO" id="GO:0016705">
    <property type="term" value="F:oxidoreductase activity, acting on paired donors, with incorporation or reduction of molecular oxygen"/>
    <property type="evidence" value="ECO:0007669"/>
    <property type="project" value="InterPro"/>
</dbReference>
<feature type="non-terminal residue" evidence="10">
    <location>
        <position position="1"/>
    </location>
</feature>
<dbReference type="InterPro" id="IPR050479">
    <property type="entry name" value="CYP11_CYP27_families"/>
</dbReference>
<dbReference type="GO" id="GO:0020037">
    <property type="term" value="F:heme binding"/>
    <property type="evidence" value="ECO:0007669"/>
    <property type="project" value="InterPro"/>
</dbReference>
<keyword evidence="3 8" id="KW-0349">Heme</keyword>
<evidence type="ECO:0000256" key="3">
    <source>
        <dbReference type="ARBA" id="ARBA00022617"/>
    </source>
</evidence>
<dbReference type="Pfam" id="PF00067">
    <property type="entry name" value="p450"/>
    <property type="match status" value="1"/>
</dbReference>
<keyword evidence="6 8" id="KW-0408">Iron</keyword>
<dbReference type="PANTHER" id="PTHR24279:SF120">
    <property type="entry name" value="CYTOCHROME P450"/>
    <property type="match status" value="1"/>
</dbReference>
<organism evidence="10 11">
    <name type="scientific">Pseudolycoriella hygida</name>
    <dbReference type="NCBI Taxonomy" id="35572"/>
    <lineage>
        <taxon>Eukaryota</taxon>
        <taxon>Metazoa</taxon>
        <taxon>Ecdysozoa</taxon>
        <taxon>Arthropoda</taxon>
        <taxon>Hexapoda</taxon>
        <taxon>Insecta</taxon>
        <taxon>Pterygota</taxon>
        <taxon>Neoptera</taxon>
        <taxon>Endopterygota</taxon>
        <taxon>Diptera</taxon>
        <taxon>Nematocera</taxon>
        <taxon>Sciaroidea</taxon>
        <taxon>Sciaridae</taxon>
        <taxon>Pseudolycoriella</taxon>
    </lineage>
</organism>
<evidence type="ECO:0000313" key="11">
    <source>
        <dbReference type="Proteomes" id="UP001151699"/>
    </source>
</evidence>
<comment type="similarity">
    <text evidence="2 9">Belongs to the cytochrome P450 family.</text>
</comment>